<dbReference type="Proteomes" id="UP000280188">
    <property type="component" value="Chromosome"/>
</dbReference>
<keyword evidence="2" id="KW-1185">Reference proteome</keyword>
<evidence type="ECO:0000313" key="1">
    <source>
        <dbReference type="EMBL" id="BBF65841.1"/>
    </source>
</evidence>
<protein>
    <submittedName>
        <fullName evidence="1">Uncharacterized protein</fullName>
    </submittedName>
</protein>
<name>A0A2Z6IJ17_ACIFI</name>
<evidence type="ECO:0000313" key="2">
    <source>
        <dbReference type="Proteomes" id="UP000280188"/>
    </source>
</evidence>
<dbReference type="EMBL" id="AP018795">
    <property type="protein sequence ID" value="BBF65841.1"/>
    <property type="molecule type" value="Genomic_DNA"/>
</dbReference>
<dbReference type="KEGG" id="afj:AFERRID_20590"/>
<sequence>METIDASVINRLAHHPAPDSANPYMACASQALDNRSFLIAQTPDPRPGPDQTTQSFLVCSLGN</sequence>
<organism evidence="1 2">
    <name type="scientific">Acidithiobacillus ferridurans</name>
    <dbReference type="NCBI Taxonomy" id="1232575"/>
    <lineage>
        <taxon>Bacteria</taxon>
        <taxon>Pseudomonadati</taxon>
        <taxon>Pseudomonadota</taxon>
        <taxon>Acidithiobacillia</taxon>
        <taxon>Acidithiobacillales</taxon>
        <taxon>Acidithiobacillaceae</taxon>
        <taxon>Acidithiobacillus</taxon>
    </lineage>
</organism>
<proteinExistence type="predicted"/>
<accession>A0A2Z6IJ17</accession>
<dbReference type="AlphaFoldDB" id="A0A2Z6IJ17"/>
<gene>
    <name evidence="1" type="ORF">AFERRID_20590</name>
</gene>
<reference evidence="1 2" key="1">
    <citation type="journal article" date="2018" name="Microbiol. Resour. Announc.">
        <title>Complete Genome Sequence of Acidithiobacillus ferridurans JCM 18981.</title>
        <authorList>
            <person name="Miyauchi T."/>
            <person name="Kouzuma A."/>
            <person name="Abe T."/>
            <person name="Watanabe K."/>
        </authorList>
    </citation>
    <scope>NUCLEOTIDE SEQUENCE [LARGE SCALE GENOMIC DNA]</scope>
    <source>
        <strain evidence="2">ATCC 33020 / DSM 29468 / JCM 18981 / 11Fe</strain>
    </source>
</reference>